<dbReference type="InterPro" id="IPR011650">
    <property type="entry name" value="Peptidase_M20_dimer"/>
</dbReference>
<dbReference type="InParanoid" id="A0A0J6WVG0"/>
<dbReference type="PATRIC" id="fig|1122219.3.peg.1021"/>
<dbReference type="Pfam" id="PF01546">
    <property type="entry name" value="Peptidase_M20"/>
    <property type="match status" value="1"/>
</dbReference>
<accession>A0A0J6WVG0</accession>
<sequence>MNEALKKETFSYIERHQDRLVDLICTISSIPSPTGQEQKKAEWILQYLHNLGAAEAYIDRAGNVLFPWHVDASRPVLIYNAYIDTVFNQVDTITPTITGNILAAPSCGDNSSCTAGLLFLIGMIFELHIAAPAGILFAFNVGEEGLGNLKGMRHIMETWKNKVASVIAVDGKSDAIVNVAVGSRRYKVAVEAEGGHSWMHFGNANAIAVAAAMINELYALKVPSYPKTTYNIGTISGGTTVNSIAAYAEFTIDLRSESKEALLQLDTACSAIIQRAQTDTIKITATLLGERPCSSVMKAEIYDRILDIRRKHGQDTVFIASSTDANIALSQGIPAMSFGICRGKGAHTVQETLELDSLVPGMQQLTEFIFHE</sequence>
<dbReference type="PANTHER" id="PTHR43808">
    <property type="entry name" value="ACETYLORNITHINE DEACETYLASE"/>
    <property type="match status" value="1"/>
</dbReference>
<reference evidence="2 3" key="1">
    <citation type="submission" date="2015-06" db="EMBL/GenBank/DDBJ databases">
        <title>Draft genome sequence of beer spoilage bacterium Megasphaera cerevisiae type strain 20462.</title>
        <authorList>
            <person name="Kutumbaka K."/>
            <person name="Pasmowitz J."/>
            <person name="Mategko J."/>
            <person name="Reyes D."/>
            <person name="Friedrich A."/>
            <person name="Han S."/>
            <person name="Martens-Habbena W."/>
            <person name="Neal-McKinney J."/>
            <person name="Janagama H.K."/>
            <person name="Nadala C."/>
            <person name="Samadpour M."/>
        </authorList>
    </citation>
    <scope>NUCLEOTIDE SEQUENCE [LARGE SCALE GENOMIC DNA]</scope>
    <source>
        <strain evidence="2 3">DSM 20462</strain>
    </source>
</reference>
<dbReference type="Gene3D" id="3.30.70.360">
    <property type="match status" value="1"/>
</dbReference>
<dbReference type="OrthoDB" id="9783294at2"/>
<dbReference type="GO" id="GO:0016787">
    <property type="term" value="F:hydrolase activity"/>
    <property type="evidence" value="ECO:0007669"/>
    <property type="project" value="InterPro"/>
</dbReference>
<dbReference type="STRING" id="39029.BSR42_05905"/>
<keyword evidence="3" id="KW-1185">Reference proteome</keyword>
<evidence type="ECO:0000313" key="2">
    <source>
        <dbReference type="EMBL" id="KMO86539.1"/>
    </source>
</evidence>
<dbReference type="InterPro" id="IPR002933">
    <property type="entry name" value="Peptidase_M20"/>
</dbReference>
<gene>
    <name evidence="2" type="ORF">AB840_07420</name>
</gene>
<dbReference type="SUPFAM" id="SSF53187">
    <property type="entry name" value="Zn-dependent exopeptidases"/>
    <property type="match status" value="1"/>
</dbReference>
<name>A0A0J6WVG0_9FIRM</name>
<dbReference type="InterPro" id="IPR050072">
    <property type="entry name" value="Peptidase_M20A"/>
</dbReference>
<dbReference type="EMBL" id="LEKT01000020">
    <property type="protein sequence ID" value="KMO86539.1"/>
    <property type="molecule type" value="Genomic_DNA"/>
</dbReference>
<dbReference type="RefSeq" id="WP_048514202.1">
    <property type="nucleotide sequence ID" value="NZ_FUXD01000020.1"/>
</dbReference>
<evidence type="ECO:0000259" key="1">
    <source>
        <dbReference type="Pfam" id="PF07687"/>
    </source>
</evidence>
<comment type="caution">
    <text evidence="2">The sequence shown here is derived from an EMBL/GenBank/DDBJ whole genome shotgun (WGS) entry which is preliminary data.</text>
</comment>
<organism evidence="2 3">
    <name type="scientific">Megasphaera cerevisiae DSM 20462</name>
    <dbReference type="NCBI Taxonomy" id="1122219"/>
    <lineage>
        <taxon>Bacteria</taxon>
        <taxon>Bacillati</taxon>
        <taxon>Bacillota</taxon>
        <taxon>Negativicutes</taxon>
        <taxon>Veillonellales</taxon>
        <taxon>Veillonellaceae</taxon>
        <taxon>Megasphaera</taxon>
    </lineage>
</organism>
<proteinExistence type="predicted"/>
<protein>
    <submittedName>
        <fullName evidence="2">Peptidase</fullName>
    </submittedName>
</protein>
<dbReference type="Gene3D" id="3.40.630.10">
    <property type="entry name" value="Zn peptidases"/>
    <property type="match status" value="1"/>
</dbReference>
<dbReference type="AlphaFoldDB" id="A0A0J6WVG0"/>
<dbReference type="PANTHER" id="PTHR43808:SF17">
    <property type="entry name" value="PEPTIDASE M20"/>
    <property type="match status" value="1"/>
</dbReference>
<evidence type="ECO:0000313" key="3">
    <source>
        <dbReference type="Proteomes" id="UP000036503"/>
    </source>
</evidence>
<dbReference type="Proteomes" id="UP000036503">
    <property type="component" value="Unassembled WGS sequence"/>
</dbReference>
<dbReference type="Pfam" id="PF07687">
    <property type="entry name" value="M20_dimer"/>
    <property type="match status" value="1"/>
</dbReference>
<feature type="domain" description="Peptidase M20 dimerisation" evidence="1">
    <location>
        <begin position="182"/>
        <end position="275"/>
    </location>
</feature>